<accession>U5CUG2</accession>
<sequence length="89" mass="9832">MSHPQKDGENNCQSVVLFVQKSSYERHRDDLPSVLVRDWSFSCHFAEFAAYVKNQGVHVSTLGDFVCYCSDGPRPSRCGISSTVGSGIC</sequence>
<organism evidence="1 2">
    <name type="scientific">Amborella trichopoda</name>
    <dbReference type="NCBI Taxonomy" id="13333"/>
    <lineage>
        <taxon>Eukaryota</taxon>
        <taxon>Viridiplantae</taxon>
        <taxon>Streptophyta</taxon>
        <taxon>Embryophyta</taxon>
        <taxon>Tracheophyta</taxon>
        <taxon>Spermatophyta</taxon>
        <taxon>Magnoliopsida</taxon>
        <taxon>Amborellales</taxon>
        <taxon>Amborellaceae</taxon>
        <taxon>Amborella</taxon>
    </lineage>
</organism>
<dbReference type="HOGENOM" id="CLU_2457828_0_0_1"/>
<proteinExistence type="predicted"/>
<gene>
    <name evidence="1" type="ORF">AMTR_s05350p00001790</name>
</gene>
<reference evidence="2" key="1">
    <citation type="journal article" date="2013" name="Science">
        <title>The Amborella genome and the evolution of flowering plants.</title>
        <authorList>
            <consortium name="Amborella Genome Project"/>
        </authorList>
    </citation>
    <scope>NUCLEOTIDE SEQUENCE [LARGE SCALE GENOMIC DNA]</scope>
</reference>
<protein>
    <submittedName>
        <fullName evidence="1">Uncharacterized protein</fullName>
    </submittedName>
</protein>
<name>U5CUG2_AMBTC</name>
<dbReference type="AlphaFoldDB" id="U5CUG2"/>
<evidence type="ECO:0000313" key="1">
    <source>
        <dbReference type="EMBL" id="ERM97423.1"/>
    </source>
</evidence>
<dbReference type="EMBL" id="KI396389">
    <property type="protein sequence ID" value="ERM97423.1"/>
    <property type="molecule type" value="Genomic_DNA"/>
</dbReference>
<keyword evidence="2" id="KW-1185">Reference proteome</keyword>
<dbReference type="Proteomes" id="UP000017836">
    <property type="component" value="Unassembled WGS sequence"/>
</dbReference>
<dbReference type="Gramene" id="ERM97423">
    <property type="protein sequence ID" value="ERM97423"/>
    <property type="gene ID" value="AMTR_s05350p00001790"/>
</dbReference>
<evidence type="ECO:0000313" key="2">
    <source>
        <dbReference type="Proteomes" id="UP000017836"/>
    </source>
</evidence>